<feature type="active site" description="Charge relay system" evidence="6">
    <location>
        <position position="280"/>
    </location>
</feature>
<evidence type="ECO:0000313" key="9">
    <source>
        <dbReference type="EMBL" id="PPJ25639.1"/>
    </source>
</evidence>
<sequence length="312" mass="33117">MAEAIRPPALKPGDRIGVVTSSAPEPFTDAGWFERGLTALKAAGFDVVVSETARQEFGYRAAPEQPILADLHAFIRDSTIKGIVFAGGGKNSNRLLGGLDYTTLGRHPKVIVGVSDPTAILNAITAQTGLVTFHGPSVVWDWGSPEPDQLTVQHFVRMVGGEAAAGLLEDAPVTVLRPGTAEGPLVAGCLSAVRNLLGTPYEPSWDGAVFAWEDVGKPIEQLDATLTHFRDLGVLDRISGMVVGELVNCENSRGWGATAMLHDLADSYDFPILTGLPFGHTSTKYTLPIGARVQIDTNSRAPLQVVGPWASE</sequence>
<dbReference type="SUPFAM" id="SSF52317">
    <property type="entry name" value="Class I glutamine amidotransferase-like"/>
    <property type="match status" value="1"/>
</dbReference>
<keyword evidence="2" id="KW-0121">Carboxypeptidase</keyword>
<dbReference type="InterPro" id="IPR040449">
    <property type="entry name" value="Peptidase_S66_N"/>
</dbReference>
<keyword evidence="4" id="KW-0378">Hydrolase</keyword>
<evidence type="ECO:0000256" key="2">
    <source>
        <dbReference type="ARBA" id="ARBA00022645"/>
    </source>
</evidence>
<dbReference type="Proteomes" id="UP000238356">
    <property type="component" value="Unassembled WGS sequence"/>
</dbReference>
<name>A0A2S6A2A4_9NOCA</name>
<reference evidence="9 10" key="1">
    <citation type="submission" date="2018-02" db="EMBL/GenBank/DDBJ databases">
        <title>8 Nocardia nova and 1 Nocardia cyriacigeorgica strain used for evolution to TMP-SMX.</title>
        <authorList>
            <person name="Mehta H."/>
            <person name="Weng J."/>
            <person name="Shamoo Y."/>
        </authorList>
    </citation>
    <scope>NUCLEOTIDE SEQUENCE [LARGE SCALE GENOMIC DNA]</scope>
    <source>
        <strain evidence="9 10">BAA2227</strain>
    </source>
</reference>
<evidence type="ECO:0000259" key="7">
    <source>
        <dbReference type="Pfam" id="PF02016"/>
    </source>
</evidence>
<dbReference type="GO" id="GO:0008236">
    <property type="term" value="F:serine-type peptidase activity"/>
    <property type="evidence" value="ECO:0007669"/>
    <property type="project" value="UniProtKB-KW"/>
</dbReference>
<dbReference type="GO" id="GO:0006508">
    <property type="term" value="P:proteolysis"/>
    <property type="evidence" value="ECO:0007669"/>
    <property type="project" value="UniProtKB-KW"/>
</dbReference>
<feature type="active site" description="Nucleophile" evidence="6">
    <location>
        <position position="115"/>
    </location>
</feature>
<evidence type="ECO:0000256" key="4">
    <source>
        <dbReference type="ARBA" id="ARBA00022801"/>
    </source>
</evidence>
<comment type="similarity">
    <text evidence="1">Belongs to the peptidase S66 family.</text>
</comment>
<protein>
    <recommendedName>
        <fullName evidence="11">LD-carboxypeptidase</fullName>
    </recommendedName>
</protein>
<keyword evidence="3" id="KW-0645">Protease</keyword>
<evidence type="ECO:0000256" key="3">
    <source>
        <dbReference type="ARBA" id="ARBA00022670"/>
    </source>
</evidence>
<feature type="domain" description="LD-carboxypeptidase N-terminal" evidence="7">
    <location>
        <begin position="16"/>
        <end position="135"/>
    </location>
</feature>
<dbReference type="InterPro" id="IPR027478">
    <property type="entry name" value="LdcA_N"/>
</dbReference>
<keyword evidence="5" id="KW-0720">Serine protease</keyword>
<dbReference type="PANTHER" id="PTHR30237">
    <property type="entry name" value="MURAMOYLTETRAPEPTIDE CARBOXYPEPTIDASE"/>
    <property type="match status" value="1"/>
</dbReference>
<evidence type="ECO:0000313" key="10">
    <source>
        <dbReference type="Proteomes" id="UP000238356"/>
    </source>
</evidence>
<dbReference type="Pfam" id="PF17676">
    <property type="entry name" value="Peptidase_S66C"/>
    <property type="match status" value="1"/>
</dbReference>
<accession>A0A2S6A2A4</accession>
<gene>
    <name evidence="9" type="ORF">C5F51_22705</name>
</gene>
<feature type="domain" description="LD-carboxypeptidase C-terminal" evidence="8">
    <location>
        <begin position="182"/>
        <end position="295"/>
    </location>
</feature>
<dbReference type="InterPro" id="IPR029062">
    <property type="entry name" value="Class_I_gatase-like"/>
</dbReference>
<comment type="caution">
    <text evidence="9">The sequence shown here is derived from an EMBL/GenBank/DDBJ whole genome shotgun (WGS) entry which is preliminary data.</text>
</comment>
<dbReference type="PANTHER" id="PTHR30237:SF2">
    <property type="entry name" value="MUREIN TETRAPEPTIDE CARBOXYPEPTIDASE"/>
    <property type="match status" value="1"/>
</dbReference>
<evidence type="ECO:0008006" key="11">
    <source>
        <dbReference type="Google" id="ProtNLM"/>
    </source>
</evidence>
<dbReference type="Pfam" id="PF02016">
    <property type="entry name" value="Peptidase_S66"/>
    <property type="match status" value="1"/>
</dbReference>
<evidence type="ECO:0000256" key="6">
    <source>
        <dbReference type="PIRSR" id="PIRSR028757-1"/>
    </source>
</evidence>
<dbReference type="InterPro" id="IPR040921">
    <property type="entry name" value="Peptidase_S66C"/>
</dbReference>
<evidence type="ECO:0000259" key="8">
    <source>
        <dbReference type="Pfam" id="PF17676"/>
    </source>
</evidence>
<keyword evidence="10" id="KW-1185">Reference proteome</keyword>
<evidence type="ECO:0000256" key="1">
    <source>
        <dbReference type="ARBA" id="ARBA00010233"/>
    </source>
</evidence>
<evidence type="ECO:0000256" key="5">
    <source>
        <dbReference type="ARBA" id="ARBA00022825"/>
    </source>
</evidence>
<dbReference type="RefSeq" id="WP_104363968.1">
    <property type="nucleotide sequence ID" value="NZ_PSZD01000015.1"/>
</dbReference>
<dbReference type="Gene3D" id="3.50.30.60">
    <property type="entry name" value="LD-carboxypeptidase A C-terminal domain-like"/>
    <property type="match status" value="1"/>
</dbReference>
<dbReference type="SUPFAM" id="SSF141986">
    <property type="entry name" value="LD-carboxypeptidase A C-terminal domain-like"/>
    <property type="match status" value="1"/>
</dbReference>
<feature type="active site" description="Charge relay system" evidence="6">
    <location>
        <position position="213"/>
    </location>
</feature>
<dbReference type="GO" id="GO:0004180">
    <property type="term" value="F:carboxypeptidase activity"/>
    <property type="evidence" value="ECO:0007669"/>
    <property type="project" value="UniProtKB-KW"/>
</dbReference>
<organism evidence="9 10">
    <name type="scientific">Nocardia nova</name>
    <dbReference type="NCBI Taxonomy" id="37330"/>
    <lineage>
        <taxon>Bacteria</taxon>
        <taxon>Bacillati</taxon>
        <taxon>Actinomycetota</taxon>
        <taxon>Actinomycetes</taxon>
        <taxon>Mycobacteriales</taxon>
        <taxon>Nocardiaceae</taxon>
        <taxon>Nocardia</taxon>
    </lineage>
</organism>
<dbReference type="InterPro" id="IPR027461">
    <property type="entry name" value="Carboxypeptidase_A_C_sf"/>
</dbReference>
<dbReference type="InterPro" id="IPR003507">
    <property type="entry name" value="S66_fam"/>
</dbReference>
<dbReference type="Gene3D" id="3.40.50.10740">
    <property type="entry name" value="Class I glutamine amidotransferase-like"/>
    <property type="match status" value="1"/>
</dbReference>
<dbReference type="AlphaFoldDB" id="A0A2S6A2A4"/>
<dbReference type="PIRSF" id="PIRSF028757">
    <property type="entry name" value="LD-carboxypeptidase"/>
    <property type="match status" value="1"/>
</dbReference>
<dbReference type="CDD" id="cd07025">
    <property type="entry name" value="Peptidase_S66"/>
    <property type="match status" value="1"/>
</dbReference>
<proteinExistence type="inferred from homology"/>
<dbReference type="EMBL" id="PSZD01000015">
    <property type="protein sequence ID" value="PPJ25639.1"/>
    <property type="molecule type" value="Genomic_DNA"/>
</dbReference>